<organism evidence="4">
    <name type="scientific">freshwater metagenome</name>
    <dbReference type="NCBI Taxonomy" id="449393"/>
    <lineage>
        <taxon>unclassified sequences</taxon>
        <taxon>metagenomes</taxon>
        <taxon>ecological metagenomes</taxon>
    </lineage>
</organism>
<comment type="cofactor">
    <cofactor evidence="1">
        <name>Zn(2+)</name>
        <dbReference type="ChEBI" id="CHEBI:29105"/>
    </cofactor>
</comment>
<evidence type="ECO:0000256" key="1">
    <source>
        <dbReference type="ARBA" id="ARBA00001947"/>
    </source>
</evidence>
<dbReference type="GO" id="GO:0046872">
    <property type="term" value="F:metal ion binding"/>
    <property type="evidence" value="ECO:0007669"/>
    <property type="project" value="UniProtKB-KW"/>
</dbReference>
<dbReference type="PANTHER" id="PTHR43668">
    <property type="entry name" value="ALLANTOINASE"/>
    <property type="match status" value="1"/>
</dbReference>
<keyword evidence="3" id="KW-0378">Hydrolase</keyword>
<reference evidence="4" key="1">
    <citation type="submission" date="2020-05" db="EMBL/GenBank/DDBJ databases">
        <authorList>
            <person name="Chiriac C."/>
            <person name="Salcher M."/>
            <person name="Ghai R."/>
            <person name="Kavagutti S V."/>
        </authorList>
    </citation>
    <scope>NUCLEOTIDE SEQUENCE</scope>
</reference>
<dbReference type="GO" id="GO:0004038">
    <property type="term" value="F:allantoinase activity"/>
    <property type="evidence" value="ECO:0007669"/>
    <property type="project" value="TreeGrafter"/>
</dbReference>
<dbReference type="Gene3D" id="3.20.20.140">
    <property type="entry name" value="Metal-dependent hydrolases"/>
    <property type="match status" value="1"/>
</dbReference>
<dbReference type="InterPro" id="IPR032466">
    <property type="entry name" value="Metal_Hydrolase"/>
</dbReference>
<evidence type="ECO:0000313" key="4">
    <source>
        <dbReference type="EMBL" id="CAB4347582.1"/>
    </source>
</evidence>
<dbReference type="GO" id="GO:0005737">
    <property type="term" value="C:cytoplasm"/>
    <property type="evidence" value="ECO:0007669"/>
    <property type="project" value="TreeGrafter"/>
</dbReference>
<gene>
    <name evidence="4" type="ORF">UFOPK3547_01739</name>
</gene>
<accession>A0A6J6A1T7</accession>
<dbReference type="EMBL" id="CAESAN010000221">
    <property type="protein sequence ID" value="CAB4347582.1"/>
    <property type="molecule type" value="Genomic_DNA"/>
</dbReference>
<dbReference type="InterPro" id="IPR050138">
    <property type="entry name" value="DHOase/Allantoinase_Hydrolase"/>
</dbReference>
<evidence type="ECO:0000256" key="2">
    <source>
        <dbReference type="ARBA" id="ARBA00022723"/>
    </source>
</evidence>
<dbReference type="PROSITE" id="PS00483">
    <property type="entry name" value="DIHYDROOROTASE_2"/>
    <property type="match status" value="1"/>
</dbReference>
<dbReference type="AlphaFoldDB" id="A0A6J6A1T7"/>
<dbReference type="GO" id="GO:0006145">
    <property type="term" value="P:purine nucleobase catabolic process"/>
    <property type="evidence" value="ECO:0007669"/>
    <property type="project" value="TreeGrafter"/>
</dbReference>
<dbReference type="PANTHER" id="PTHR43668:SF2">
    <property type="entry name" value="ALLANTOINASE"/>
    <property type="match status" value="1"/>
</dbReference>
<keyword evidence="2" id="KW-0479">Metal-binding</keyword>
<dbReference type="SUPFAM" id="SSF51556">
    <property type="entry name" value="Metallo-dependent hydrolases"/>
    <property type="match status" value="1"/>
</dbReference>
<evidence type="ECO:0000256" key="3">
    <source>
        <dbReference type="ARBA" id="ARBA00022801"/>
    </source>
</evidence>
<dbReference type="InterPro" id="IPR002195">
    <property type="entry name" value="Dihydroorotase_CS"/>
</dbReference>
<proteinExistence type="predicted"/>
<dbReference type="SUPFAM" id="SSF51338">
    <property type="entry name" value="Composite domain of metallo-dependent hydrolases"/>
    <property type="match status" value="1"/>
</dbReference>
<sequence length="184" mass="20151">MSPHHLCFTEEQVRTLDTSMKMNPPLRTEADRQALIEALVDGTIDCIATDHAPHSAHEKQVPFEQAPMGTTGLESSFAACYTELVRGGRMSLSMLIERMTCGGAIFGLAIPQMTIGESANLVLIDLEQQWHVGDDGYESRSENCAFHGIPLYGRVLLTVADGSVAYRQRSFALSAAPDLPEDQR</sequence>
<name>A0A6J6A1T7_9ZZZZ</name>
<protein>
    <submittedName>
        <fullName evidence="4">Unannotated protein</fullName>
    </submittedName>
</protein>
<dbReference type="Gene3D" id="2.30.40.10">
    <property type="entry name" value="Urease, subunit C, domain 1"/>
    <property type="match status" value="1"/>
</dbReference>
<dbReference type="InterPro" id="IPR011059">
    <property type="entry name" value="Metal-dep_hydrolase_composite"/>
</dbReference>